<protein>
    <submittedName>
        <fullName evidence="1">Uncharacterized protein</fullName>
    </submittedName>
</protein>
<name>A0AAV3S2C8_LITER</name>
<evidence type="ECO:0000313" key="2">
    <source>
        <dbReference type="Proteomes" id="UP001454036"/>
    </source>
</evidence>
<organism evidence="1 2">
    <name type="scientific">Lithospermum erythrorhizon</name>
    <name type="common">Purple gromwell</name>
    <name type="synonym">Lithospermum officinale var. erythrorhizon</name>
    <dbReference type="NCBI Taxonomy" id="34254"/>
    <lineage>
        <taxon>Eukaryota</taxon>
        <taxon>Viridiplantae</taxon>
        <taxon>Streptophyta</taxon>
        <taxon>Embryophyta</taxon>
        <taxon>Tracheophyta</taxon>
        <taxon>Spermatophyta</taxon>
        <taxon>Magnoliopsida</taxon>
        <taxon>eudicotyledons</taxon>
        <taxon>Gunneridae</taxon>
        <taxon>Pentapetalae</taxon>
        <taxon>asterids</taxon>
        <taxon>lamiids</taxon>
        <taxon>Boraginales</taxon>
        <taxon>Boraginaceae</taxon>
        <taxon>Boraginoideae</taxon>
        <taxon>Lithospermeae</taxon>
        <taxon>Lithospermum</taxon>
    </lineage>
</organism>
<comment type="caution">
    <text evidence="1">The sequence shown here is derived from an EMBL/GenBank/DDBJ whole genome shotgun (WGS) entry which is preliminary data.</text>
</comment>
<evidence type="ECO:0000313" key="1">
    <source>
        <dbReference type="EMBL" id="GAA0187538.1"/>
    </source>
</evidence>
<proteinExistence type="predicted"/>
<reference evidence="1 2" key="1">
    <citation type="submission" date="2024-01" db="EMBL/GenBank/DDBJ databases">
        <title>The complete chloroplast genome sequence of Lithospermum erythrorhizon: insights into the phylogenetic relationship among Boraginaceae species and the maternal lineages of purple gromwells.</title>
        <authorList>
            <person name="Okada T."/>
            <person name="Watanabe K."/>
        </authorList>
    </citation>
    <scope>NUCLEOTIDE SEQUENCE [LARGE SCALE GENOMIC DNA]</scope>
</reference>
<gene>
    <name evidence="1" type="ORF">LIER_34826</name>
</gene>
<dbReference type="EMBL" id="BAABME010014829">
    <property type="protein sequence ID" value="GAA0187538.1"/>
    <property type="molecule type" value="Genomic_DNA"/>
</dbReference>
<accession>A0AAV3S2C8</accession>
<sequence length="92" mass="10001">MFPNGEPGWHGSIPVVGASYVPPTWKGNEGHSRAALEQCNTFEDVLAMENEGGDLLVNQLMVSLGTWFLHGLKGQGEALFRAGNTMHSSFNR</sequence>
<dbReference type="Proteomes" id="UP001454036">
    <property type="component" value="Unassembled WGS sequence"/>
</dbReference>
<dbReference type="AlphaFoldDB" id="A0AAV3S2C8"/>
<keyword evidence="2" id="KW-1185">Reference proteome</keyword>